<proteinExistence type="predicted"/>
<gene>
    <name evidence="2" type="ORF">PN36_20745</name>
</gene>
<protein>
    <submittedName>
        <fullName evidence="2">Uncharacterized protein</fullName>
    </submittedName>
</protein>
<dbReference type="AlphaFoldDB" id="A0A4E0R1Y0"/>
<keyword evidence="3" id="KW-1185">Reference proteome</keyword>
<evidence type="ECO:0000313" key="2">
    <source>
        <dbReference type="EMBL" id="TGO02681.1"/>
    </source>
</evidence>
<dbReference type="EMBL" id="JSZA02000090">
    <property type="protein sequence ID" value="TGO02681.1"/>
    <property type="molecule type" value="Genomic_DNA"/>
</dbReference>
<evidence type="ECO:0000256" key="1">
    <source>
        <dbReference type="SAM" id="MobiDB-lite"/>
    </source>
</evidence>
<organism evidence="2 3">
    <name type="scientific">Candidatus Thiomargarita nelsonii</name>
    <dbReference type="NCBI Taxonomy" id="1003181"/>
    <lineage>
        <taxon>Bacteria</taxon>
        <taxon>Pseudomonadati</taxon>
        <taxon>Pseudomonadota</taxon>
        <taxon>Gammaproteobacteria</taxon>
        <taxon>Thiotrichales</taxon>
        <taxon>Thiotrichaceae</taxon>
        <taxon>Thiomargarita</taxon>
    </lineage>
</organism>
<sequence>WTKQELEVMEYWEMRERADQDKRQAAYDKGKKMGEKKGEKKGRLAEKQEIARNLLAEGIEPSKVAKMTGRIEADLTAL</sequence>
<comment type="caution">
    <text evidence="2">The sequence shown here is derived from an EMBL/GenBank/DDBJ whole genome shotgun (WGS) entry which is preliminary data.</text>
</comment>
<accession>A0A4E0R1Y0</accession>
<name>A0A4E0R1Y0_9GAMM</name>
<dbReference type="Proteomes" id="UP000030428">
    <property type="component" value="Unassembled WGS sequence"/>
</dbReference>
<feature type="non-terminal residue" evidence="2">
    <location>
        <position position="1"/>
    </location>
</feature>
<feature type="region of interest" description="Disordered" evidence="1">
    <location>
        <begin position="20"/>
        <end position="44"/>
    </location>
</feature>
<reference evidence="2 3" key="1">
    <citation type="journal article" date="2016" name="Front. Microbiol.">
        <title>Single-Cell (Meta-)Genomics of a Dimorphic Candidatus Thiomargarita nelsonii Reveals Genomic Plasticity.</title>
        <authorList>
            <person name="Flood B.E."/>
            <person name="Fliss P."/>
            <person name="Jones D.S."/>
            <person name="Dick G.J."/>
            <person name="Jain S."/>
            <person name="Kaster A.K."/>
            <person name="Winkel M."/>
            <person name="Mussmann M."/>
            <person name="Bailey J."/>
        </authorList>
    </citation>
    <scope>NUCLEOTIDE SEQUENCE [LARGE SCALE GENOMIC DNA]</scope>
    <source>
        <strain evidence="2">Hydrate Ridge</strain>
    </source>
</reference>
<evidence type="ECO:0000313" key="3">
    <source>
        <dbReference type="Proteomes" id="UP000030428"/>
    </source>
</evidence>